<proteinExistence type="inferred from homology"/>
<feature type="domain" description="Lipase" evidence="5">
    <location>
        <begin position="5"/>
        <end position="77"/>
    </location>
</feature>
<comment type="subcellular location">
    <subcellularLocation>
        <location evidence="1">Secreted</location>
    </subcellularLocation>
</comment>
<dbReference type="OrthoDB" id="6431596at2759"/>
<dbReference type="STRING" id="407821.A0A087TEX9"/>
<evidence type="ECO:0000313" key="6">
    <source>
        <dbReference type="EMBL" id="KFM63668.1"/>
    </source>
</evidence>
<organism evidence="6 7">
    <name type="scientific">Stegodyphus mimosarum</name>
    <name type="common">African social velvet spider</name>
    <dbReference type="NCBI Taxonomy" id="407821"/>
    <lineage>
        <taxon>Eukaryota</taxon>
        <taxon>Metazoa</taxon>
        <taxon>Ecdysozoa</taxon>
        <taxon>Arthropoda</taxon>
        <taxon>Chelicerata</taxon>
        <taxon>Arachnida</taxon>
        <taxon>Araneae</taxon>
        <taxon>Araneomorphae</taxon>
        <taxon>Entelegynae</taxon>
        <taxon>Eresoidea</taxon>
        <taxon>Eresidae</taxon>
        <taxon>Stegodyphus</taxon>
    </lineage>
</organism>
<evidence type="ECO:0000256" key="1">
    <source>
        <dbReference type="ARBA" id="ARBA00004613"/>
    </source>
</evidence>
<evidence type="ECO:0000256" key="3">
    <source>
        <dbReference type="ARBA" id="ARBA00022525"/>
    </source>
</evidence>
<accession>A0A087TEX9</accession>
<dbReference type="PANTHER" id="PTHR11610">
    <property type="entry name" value="LIPASE"/>
    <property type="match status" value="1"/>
</dbReference>
<dbReference type="InterPro" id="IPR000734">
    <property type="entry name" value="TAG_lipase"/>
</dbReference>
<evidence type="ECO:0000256" key="2">
    <source>
        <dbReference type="ARBA" id="ARBA00010701"/>
    </source>
</evidence>
<gene>
    <name evidence="6" type="ORF">X975_00806</name>
</gene>
<protein>
    <submittedName>
        <fullName evidence="6">Pancreatic lipase-related protein 2</fullName>
    </submittedName>
</protein>
<reference evidence="6 7" key="1">
    <citation type="submission" date="2013-11" db="EMBL/GenBank/DDBJ databases">
        <title>Genome sequencing of Stegodyphus mimosarum.</title>
        <authorList>
            <person name="Bechsgaard J."/>
        </authorList>
    </citation>
    <scope>NUCLEOTIDE SEQUENCE [LARGE SCALE GENOMIC DNA]</scope>
</reference>
<dbReference type="EMBL" id="KK114901">
    <property type="protein sequence ID" value="KFM63668.1"/>
    <property type="molecule type" value="Genomic_DNA"/>
</dbReference>
<dbReference type="GO" id="GO:0005615">
    <property type="term" value="C:extracellular space"/>
    <property type="evidence" value="ECO:0007669"/>
    <property type="project" value="TreeGrafter"/>
</dbReference>
<name>A0A087TEX9_STEMI</name>
<sequence length="110" mass="12288">MDTSNLNLDLVHIIGHGLGAHASGYTGKRIRYSRNTLVGRITGLDPAGPFFNGVSEAVRLDKSDASFVDIIHTNVDGKREEGKLLYRESTSYTPMWMESVRKVNCFTERK</sequence>
<dbReference type="GO" id="GO:0016042">
    <property type="term" value="P:lipid catabolic process"/>
    <property type="evidence" value="ECO:0007669"/>
    <property type="project" value="TreeGrafter"/>
</dbReference>
<evidence type="ECO:0000259" key="5">
    <source>
        <dbReference type="Pfam" id="PF00151"/>
    </source>
</evidence>
<dbReference type="OMA" id="NCFTERK"/>
<evidence type="ECO:0000313" key="7">
    <source>
        <dbReference type="Proteomes" id="UP000054359"/>
    </source>
</evidence>
<keyword evidence="3" id="KW-0964">Secreted</keyword>
<dbReference type="Gene3D" id="3.40.50.1820">
    <property type="entry name" value="alpha/beta hydrolase"/>
    <property type="match status" value="1"/>
</dbReference>
<dbReference type="AlphaFoldDB" id="A0A087TEX9"/>
<dbReference type="SUPFAM" id="SSF53474">
    <property type="entry name" value="alpha/beta-Hydrolases"/>
    <property type="match status" value="1"/>
</dbReference>
<dbReference type="InterPro" id="IPR013818">
    <property type="entry name" value="Lipase"/>
</dbReference>
<feature type="non-terminal residue" evidence="6">
    <location>
        <position position="110"/>
    </location>
</feature>
<dbReference type="Pfam" id="PF00151">
    <property type="entry name" value="Lipase"/>
    <property type="match status" value="1"/>
</dbReference>
<keyword evidence="7" id="KW-1185">Reference proteome</keyword>
<evidence type="ECO:0000256" key="4">
    <source>
        <dbReference type="RuleBase" id="RU004262"/>
    </source>
</evidence>
<dbReference type="GO" id="GO:0016298">
    <property type="term" value="F:lipase activity"/>
    <property type="evidence" value="ECO:0007669"/>
    <property type="project" value="InterPro"/>
</dbReference>
<dbReference type="InterPro" id="IPR029058">
    <property type="entry name" value="AB_hydrolase_fold"/>
</dbReference>
<dbReference type="Proteomes" id="UP000054359">
    <property type="component" value="Unassembled WGS sequence"/>
</dbReference>
<comment type="similarity">
    <text evidence="2 4">Belongs to the AB hydrolase superfamily. Lipase family.</text>
</comment>